<dbReference type="Proteomes" id="UP000287651">
    <property type="component" value="Unassembled WGS sequence"/>
</dbReference>
<name>A0A427AQK8_ENSVE</name>
<evidence type="ECO:0000313" key="1">
    <source>
        <dbReference type="EMBL" id="RRT78500.1"/>
    </source>
</evidence>
<comment type="caution">
    <text evidence="1">The sequence shown here is derived from an EMBL/GenBank/DDBJ whole genome shotgun (WGS) entry which is preliminary data.</text>
</comment>
<accession>A0A427AQK8</accession>
<sequence length="108" mass="11798">MLATRQVGGSRRTSMAMVVELSIAIEAVALHVGLARVEAGQRPTSCWLQLSVVVDVKKVWEVQIRKIDPSPSGSKALLSTSKVTLLCYRQAPNAVNDYAETIKKYAKL</sequence>
<evidence type="ECO:0000313" key="2">
    <source>
        <dbReference type="Proteomes" id="UP000287651"/>
    </source>
</evidence>
<protein>
    <submittedName>
        <fullName evidence="1">Uncharacterized protein</fullName>
    </submittedName>
</protein>
<dbReference type="EMBL" id="AMZH03001662">
    <property type="protein sequence ID" value="RRT78500.1"/>
    <property type="molecule type" value="Genomic_DNA"/>
</dbReference>
<reference evidence="1 2" key="1">
    <citation type="journal article" date="2014" name="Agronomy (Basel)">
        <title>A Draft Genome Sequence for Ensete ventricosum, the Drought-Tolerant Tree Against Hunger.</title>
        <authorList>
            <person name="Harrison J."/>
            <person name="Moore K.A."/>
            <person name="Paszkiewicz K."/>
            <person name="Jones T."/>
            <person name="Grant M."/>
            <person name="Ambacheew D."/>
            <person name="Muzemil S."/>
            <person name="Studholme D.J."/>
        </authorList>
    </citation>
    <scope>NUCLEOTIDE SEQUENCE [LARGE SCALE GENOMIC DNA]</scope>
</reference>
<proteinExistence type="predicted"/>
<gene>
    <name evidence="1" type="ORF">B296_00014643</name>
</gene>
<dbReference type="AlphaFoldDB" id="A0A427AQK8"/>
<organism evidence="1 2">
    <name type="scientific">Ensete ventricosum</name>
    <name type="common">Abyssinian banana</name>
    <name type="synonym">Musa ensete</name>
    <dbReference type="NCBI Taxonomy" id="4639"/>
    <lineage>
        <taxon>Eukaryota</taxon>
        <taxon>Viridiplantae</taxon>
        <taxon>Streptophyta</taxon>
        <taxon>Embryophyta</taxon>
        <taxon>Tracheophyta</taxon>
        <taxon>Spermatophyta</taxon>
        <taxon>Magnoliopsida</taxon>
        <taxon>Liliopsida</taxon>
        <taxon>Zingiberales</taxon>
        <taxon>Musaceae</taxon>
        <taxon>Ensete</taxon>
    </lineage>
</organism>